<feature type="region of interest" description="Disordered" evidence="1">
    <location>
        <begin position="92"/>
        <end position="128"/>
    </location>
</feature>
<evidence type="ECO:0000256" key="1">
    <source>
        <dbReference type="SAM" id="MobiDB-lite"/>
    </source>
</evidence>
<feature type="non-terminal residue" evidence="2">
    <location>
        <position position="156"/>
    </location>
</feature>
<dbReference type="EMBL" id="CAMKVN010018166">
    <property type="protein sequence ID" value="CAI2198247.1"/>
    <property type="molecule type" value="Genomic_DNA"/>
</dbReference>
<organism evidence="2 3">
    <name type="scientific">Funneliformis geosporum</name>
    <dbReference type="NCBI Taxonomy" id="1117311"/>
    <lineage>
        <taxon>Eukaryota</taxon>
        <taxon>Fungi</taxon>
        <taxon>Fungi incertae sedis</taxon>
        <taxon>Mucoromycota</taxon>
        <taxon>Glomeromycotina</taxon>
        <taxon>Glomeromycetes</taxon>
        <taxon>Glomerales</taxon>
        <taxon>Glomeraceae</taxon>
        <taxon>Funneliformis</taxon>
    </lineage>
</organism>
<keyword evidence="3" id="KW-1185">Reference proteome</keyword>
<protein>
    <submittedName>
        <fullName evidence="2">14857_t:CDS:1</fullName>
    </submittedName>
</protein>
<gene>
    <name evidence="2" type="ORF">FWILDA_LOCUS18477</name>
</gene>
<evidence type="ECO:0000313" key="3">
    <source>
        <dbReference type="Proteomes" id="UP001153678"/>
    </source>
</evidence>
<reference evidence="2" key="1">
    <citation type="submission" date="2022-08" db="EMBL/GenBank/DDBJ databases">
        <authorList>
            <person name="Kallberg Y."/>
            <person name="Tangrot J."/>
            <person name="Rosling A."/>
        </authorList>
    </citation>
    <scope>NUCLEOTIDE SEQUENCE</scope>
    <source>
        <strain evidence="2">Wild A</strain>
    </source>
</reference>
<dbReference type="AlphaFoldDB" id="A0A9W4TAP6"/>
<feature type="region of interest" description="Disordered" evidence="1">
    <location>
        <begin position="1"/>
        <end position="37"/>
    </location>
</feature>
<evidence type="ECO:0000313" key="2">
    <source>
        <dbReference type="EMBL" id="CAI2198247.1"/>
    </source>
</evidence>
<proteinExistence type="predicted"/>
<comment type="caution">
    <text evidence="2">The sequence shown here is derived from an EMBL/GenBank/DDBJ whole genome shotgun (WGS) entry which is preliminary data.</text>
</comment>
<dbReference type="Proteomes" id="UP001153678">
    <property type="component" value="Unassembled WGS sequence"/>
</dbReference>
<accession>A0A9W4TAP6</accession>
<feature type="non-terminal residue" evidence="2">
    <location>
        <position position="1"/>
    </location>
</feature>
<feature type="compositionally biased region" description="Low complexity" evidence="1">
    <location>
        <begin position="13"/>
        <end position="26"/>
    </location>
</feature>
<sequence length="156" mass="17248">QEDESVHLFKFRTPLSPTSKTSKSSSAHSNIGTDNDFGEGVASRFSGTEINAGPRIQHSCFWIVINSVYPFGGTTSMQNIPFDRYQFGASNRAPKKYDAPTDNTTSQHANPDTFIRQPQSWPTTAAEQPTPLSQLGVHRIGSTSSRVPHSDEIRFF</sequence>
<dbReference type="OrthoDB" id="6415790at2759"/>
<name>A0A9W4TAP6_9GLOM</name>
<feature type="compositionally biased region" description="Polar residues" evidence="1">
    <location>
        <begin position="101"/>
        <end position="128"/>
    </location>
</feature>